<protein>
    <submittedName>
        <fullName evidence="1">Uncharacterized protein</fullName>
    </submittedName>
</protein>
<dbReference type="EMBL" id="UINC01030056">
    <property type="protein sequence ID" value="SVB13822.1"/>
    <property type="molecule type" value="Genomic_DNA"/>
</dbReference>
<gene>
    <name evidence="1" type="ORF">METZ01_LOCUS166676</name>
</gene>
<feature type="non-terminal residue" evidence="1">
    <location>
        <position position="1"/>
    </location>
</feature>
<name>A0A382BKH9_9ZZZZ</name>
<evidence type="ECO:0000313" key="1">
    <source>
        <dbReference type="EMBL" id="SVB13822.1"/>
    </source>
</evidence>
<dbReference type="AlphaFoldDB" id="A0A382BKH9"/>
<organism evidence="1">
    <name type="scientific">marine metagenome</name>
    <dbReference type="NCBI Taxonomy" id="408172"/>
    <lineage>
        <taxon>unclassified sequences</taxon>
        <taxon>metagenomes</taxon>
        <taxon>ecological metagenomes</taxon>
    </lineage>
</organism>
<accession>A0A382BKH9</accession>
<sequence length="41" mass="4527">PNEWAQSITEQILEVFENGESDKARSMLINALEAHDAAGKI</sequence>
<proteinExistence type="predicted"/>
<reference evidence="1" key="1">
    <citation type="submission" date="2018-05" db="EMBL/GenBank/DDBJ databases">
        <authorList>
            <person name="Lanie J.A."/>
            <person name="Ng W.-L."/>
            <person name="Kazmierczak K.M."/>
            <person name="Andrzejewski T.M."/>
            <person name="Davidsen T.M."/>
            <person name="Wayne K.J."/>
            <person name="Tettelin H."/>
            <person name="Glass J.I."/>
            <person name="Rusch D."/>
            <person name="Podicherti R."/>
            <person name="Tsui H.-C.T."/>
            <person name="Winkler M.E."/>
        </authorList>
    </citation>
    <scope>NUCLEOTIDE SEQUENCE</scope>
</reference>